<proteinExistence type="predicted"/>
<organism evidence="1">
    <name type="scientific">Rhizophora mucronata</name>
    <name type="common">Asiatic mangrove</name>
    <dbReference type="NCBI Taxonomy" id="61149"/>
    <lineage>
        <taxon>Eukaryota</taxon>
        <taxon>Viridiplantae</taxon>
        <taxon>Streptophyta</taxon>
        <taxon>Embryophyta</taxon>
        <taxon>Tracheophyta</taxon>
        <taxon>Spermatophyta</taxon>
        <taxon>Magnoliopsida</taxon>
        <taxon>eudicotyledons</taxon>
        <taxon>Gunneridae</taxon>
        <taxon>Pentapetalae</taxon>
        <taxon>rosids</taxon>
        <taxon>fabids</taxon>
        <taxon>Malpighiales</taxon>
        <taxon>Rhizophoraceae</taxon>
        <taxon>Rhizophora</taxon>
    </lineage>
</organism>
<protein>
    <submittedName>
        <fullName evidence="1">Uncharacterized protein</fullName>
    </submittedName>
</protein>
<accession>A0A2P2J252</accession>
<name>A0A2P2J252_RHIMU</name>
<reference evidence="1" key="1">
    <citation type="submission" date="2018-02" db="EMBL/GenBank/DDBJ databases">
        <title>Rhizophora mucronata_Transcriptome.</title>
        <authorList>
            <person name="Meera S.P."/>
            <person name="Sreeshan A."/>
            <person name="Augustine A."/>
        </authorList>
    </citation>
    <scope>NUCLEOTIDE SEQUENCE</scope>
    <source>
        <tissue evidence="1">Leaf</tissue>
    </source>
</reference>
<dbReference type="AlphaFoldDB" id="A0A2P2J252"/>
<evidence type="ECO:0000313" key="1">
    <source>
        <dbReference type="EMBL" id="MBW87548.1"/>
    </source>
</evidence>
<sequence length="96" mass="10881">MYNVCESKINTISHLRRDGAKTEYACLCGLVHLQFHFLHADLMKLIPRNNLIAINSHLPEIPSELHLQLSISPIFSEDKHALVSHDELLPDLACEP</sequence>
<dbReference type="EMBL" id="GGEC01007065">
    <property type="protein sequence ID" value="MBW87548.1"/>
    <property type="molecule type" value="Transcribed_RNA"/>
</dbReference>